<feature type="domain" description="Peptidase S9 prolyl oligopeptidase catalytic" evidence="2">
    <location>
        <begin position="160"/>
        <end position="312"/>
    </location>
</feature>
<dbReference type="InterPro" id="IPR001375">
    <property type="entry name" value="Peptidase_S9_cat"/>
</dbReference>
<proteinExistence type="predicted"/>
<reference evidence="3" key="1">
    <citation type="submission" date="2022-06" db="EMBL/GenBank/DDBJ databases">
        <title>Leptospira isolates from biofilms formed at urban environments.</title>
        <authorList>
            <person name="Ribeiro P.S."/>
            <person name="Sousa T."/>
            <person name="Carvalho N."/>
            <person name="Aburjaile F."/>
            <person name="Neves F."/>
            <person name="Oliveira D."/>
            <person name="Blanco L."/>
            <person name="Lima J."/>
            <person name="Costa F."/>
            <person name="Brenig B."/>
            <person name="Soares S."/>
            <person name="Ramos R."/>
            <person name="Goes-Neto A."/>
            <person name="Matiuzzi M."/>
            <person name="Azevedo V."/>
            <person name="Ristow P."/>
        </authorList>
    </citation>
    <scope>NUCLEOTIDE SEQUENCE</scope>
    <source>
        <strain evidence="3">VSF20</strain>
    </source>
</reference>
<dbReference type="Gene3D" id="3.40.50.1820">
    <property type="entry name" value="alpha/beta hydrolase"/>
    <property type="match status" value="1"/>
</dbReference>
<evidence type="ECO:0000259" key="2">
    <source>
        <dbReference type="Pfam" id="PF00326"/>
    </source>
</evidence>
<keyword evidence="1" id="KW-0472">Membrane</keyword>
<dbReference type="PANTHER" id="PTHR43358:SF4">
    <property type="entry name" value="ALPHA_BETA HYDROLASE FOLD-1 DOMAIN-CONTAINING PROTEIN"/>
    <property type="match status" value="1"/>
</dbReference>
<feature type="transmembrane region" description="Helical" evidence="1">
    <location>
        <begin position="39"/>
        <end position="58"/>
    </location>
</feature>
<protein>
    <submittedName>
        <fullName evidence="3">Alpha/beta fold hydrolase</fullName>
    </submittedName>
</protein>
<dbReference type="PANTHER" id="PTHR43358">
    <property type="entry name" value="ALPHA/BETA-HYDROLASE"/>
    <property type="match status" value="1"/>
</dbReference>
<dbReference type="Proteomes" id="UP001208540">
    <property type="component" value="Unassembled WGS sequence"/>
</dbReference>
<accession>A0AAW5VHS3</accession>
<evidence type="ECO:0000313" key="3">
    <source>
        <dbReference type="EMBL" id="MCW7530877.1"/>
    </source>
</evidence>
<name>A0AAW5VHS3_9LEPT</name>
<organism evidence="3 4">
    <name type="scientific">Leptospira soteropolitanensis</name>
    <dbReference type="NCBI Taxonomy" id="2950025"/>
    <lineage>
        <taxon>Bacteria</taxon>
        <taxon>Pseudomonadati</taxon>
        <taxon>Spirochaetota</taxon>
        <taxon>Spirochaetia</taxon>
        <taxon>Leptospirales</taxon>
        <taxon>Leptospiraceae</taxon>
        <taxon>Leptospira</taxon>
    </lineage>
</organism>
<dbReference type="Pfam" id="PF00326">
    <property type="entry name" value="Peptidase_S9"/>
    <property type="match status" value="1"/>
</dbReference>
<keyword evidence="1" id="KW-1133">Transmembrane helix</keyword>
<dbReference type="EMBL" id="JAMQPL010000005">
    <property type="protein sequence ID" value="MCW7530877.1"/>
    <property type="molecule type" value="Genomic_DNA"/>
</dbReference>
<comment type="caution">
    <text evidence="3">The sequence shown here is derived from an EMBL/GenBank/DDBJ whole genome shotgun (WGS) entry which is preliminary data.</text>
</comment>
<keyword evidence="1" id="KW-0812">Transmembrane</keyword>
<dbReference type="GO" id="GO:0006508">
    <property type="term" value="P:proteolysis"/>
    <property type="evidence" value="ECO:0007669"/>
    <property type="project" value="InterPro"/>
</dbReference>
<keyword evidence="3" id="KW-0378">Hydrolase</keyword>
<sequence>MDRKSAILFLIKNSHFGKFAFPIVVFPRFFQLGPLMKKIFSVLIIVLTFFLLGAGYYFSSSIISFPISKLQEDKTKLKIHSFADFDLPEPESVRFQNGSLRLRGWYFKNPKKKKCGVVLLHGHGRTRYGVLKYTPLFWKRGCSLFAYDARHHGESAGEYGTYGFYEKQDLERAIEFFSEISTVPEEDIGIFGASFGAATALQYAEGRSDFAFVIADSPFMDMRSIVEKRAVDFYSPLILFLSPIALSIAELRADFLVNEVSPKKAAKQISVPVLIIHSKDDEVTPVTHSEEIFQNLKSNRKELFITDWGALHCKSIDTRFNEYEAIVNSFLKDKTTFPK</sequence>
<dbReference type="InterPro" id="IPR052920">
    <property type="entry name" value="DNA-binding_regulatory"/>
</dbReference>
<dbReference type="AlphaFoldDB" id="A0AAW5VHS3"/>
<evidence type="ECO:0000256" key="1">
    <source>
        <dbReference type="SAM" id="Phobius"/>
    </source>
</evidence>
<dbReference type="InterPro" id="IPR029058">
    <property type="entry name" value="AB_hydrolase_fold"/>
</dbReference>
<dbReference type="GO" id="GO:0008236">
    <property type="term" value="F:serine-type peptidase activity"/>
    <property type="evidence" value="ECO:0007669"/>
    <property type="project" value="InterPro"/>
</dbReference>
<dbReference type="SUPFAM" id="SSF53474">
    <property type="entry name" value="alpha/beta-Hydrolases"/>
    <property type="match status" value="1"/>
</dbReference>
<evidence type="ECO:0000313" key="4">
    <source>
        <dbReference type="Proteomes" id="UP001208540"/>
    </source>
</evidence>
<gene>
    <name evidence="3" type="ORF">ND862_11690</name>
</gene>